<organism evidence="1 2">
    <name type="scientific">[Phormidium ambiguum] IAM M-71</name>
    <dbReference type="NCBI Taxonomy" id="454136"/>
    <lineage>
        <taxon>Bacteria</taxon>
        <taxon>Bacillati</taxon>
        <taxon>Cyanobacteriota</taxon>
        <taxon>Cyanophyceae</taxon>
        <taxon>Oscillatoriophycideae</taxon>
        <taxon>Aerosakkonematales</taxon>
        <taxon>Aerosakkonemataceae</taxon>
        <taxon>Floridanema</taxon>
    </lineage>
</organism>
<name>A0A1U7I7X6_9CYAN</name>
<accession>A0A1U7I7X6</accession>
<reference evidence="1 2" key="1">
    <citation type="submission" date="2016-11" db="EMBL/GenBank/DDBJ databases">
        <title>Draft Genome Sequences of Nine Cyanobacterial Strains from Diverse Habitats.</title>
        <authorList>
            <person name="Zhu T."/>
            <person name="Hou S."/>
            <person name="Lu X."/>
            <person name="Hess W.R."/>
        </authorList>
    </citation>
    <scope>NUCLEOTIDE SEQUENCE [LARGE SCALE GENOMIC DNA]</scope>
    <source>
        <strain evidence="1 2">IAM M-71</strain>
    </source>
</reference>
<dbReference type="EMBL" id="MRCE01000038">
    <property type="protein sequence ID" value="OKH32551.1"/>
    <property type="molecule type" value="Genomic_DNA"/>
</dbReference>
<dbReference type="RefSeq" id="WP_073596355.1">
    <property type="nucleotide sequence ID" value="NZ_MRCE01000038.1"/>
</dbReference>
<dbReference type="Proteomes" id="UP000185860">
    <property type="component" value="Unassembled WGS sequence"/>
</dbReference>
<evidence type="ECO:0000313" key="2">
    <source>
        <dbReference type="Proteomes" id="UP000185860"/>
    </source>
</evidence>
<evidence type="ECO:0000313" key="1">
    <source>
        <dbReference type="EMBL" id="OKH32551.1"/>
    </source>
</evidence>
<dbReference type="Gene3D" id="3.40.1460.10">
    <property type="entry name" value="Nuclease A inhibitor-like"/>
    <property type="match status" value="1"/>
</dbReference>
<proteinExistence type="predicted"/>
<comment type="caution">
    <text evidence="1">The sequence shown here is derived from an EMBL/GenBank/DDBJ whole genome shotgun (WGS) entry which is preliminary data.</text>
</comment>
<dbReference type="OrthoDB" id="574253at2"/>
<protein>
    <submittedName>
        <fullName evidence="1">Uncharacterized protein</fullName>
    </submittedName>
</protein>
<dbReference type="STRING" id="454136.NIES2119_25780"/>
<dbReference type="AlphaFoldDB" id="A0A1U7I7X6"/>
<gene>
    <name evidence="1" type="ORF">NIES2119_25780</name>
</gene>
<sequence>MAAISSGCALSKLGISMKSSNAELFAQLTEVTKDLEFPISCSTNPIQPFIWEVETQGEFNIENLLKTATPDFSEYSEGGKILRNGDLEAYLQLV</sequence>